<feature type="transmembrane region" description="Helical" evidence="8">
    <location>
        <begin position="21"/>
        <end position="38"/>
    </location>
</feature>
<keyword evidence="4 8" id="KW-0812">Transmembrane</keyword>
<dbReference type="PANTHER" id="PTHR16318">
    <property type="entry name" value="GAMMA-SECRETASE SUBUNIT PEN-2"/>
    <property type="match status" value="1"/>
</dbReference>
<evidence type="ECO:0000256" key="1">
    <source>
        <dbReference type="ARBA" id="ARBA00004141"/>
    </source>
</evidence>
<dbReference type="PANTHER" id="PTHR16318:SF0">
    <property type="entry name" value="GAMMA-SECRETASE SUBUNIT PEN-2"/>
    <property type="match status" value="1"/>
</dbReference>
<protein>
    <recommendedName>
        <fullName evidence="3">Gamma-secretase subunit PEN-2</fullName>
    </recommendedName>
</protein>
<evidence type="ECO:0000256" key="6">
    <source>
        <dbReference type="ARBA" id="ARBA00022989"/>
    </source>
</evidence>
<organism evidence="9 10">
    <name type="scientific">Ignelater luminosus</name>
    <name type="common">Cucubano</name>
    <name type="synonym">Pyrophorus luminosus</name>
    <dbReference type="NCBI Taxonomy" id="2038154"/>
    <lineage>
        <taxon>Eukaryota</taxon>
        <taxon>Metazoa</taxon>
        <taxon>Ecdysozoa</taxon>
        <taxon>Arthropoda</taxon>
        <taxon>Hexapoda</taxon>
        <taxon>Insecta</taxon>
        <taxon>Pterygota</taxon>
        <taxon>Neoptera</taxon>
        <taxon>Endopterygota</taxon>
        <taxon>Coleoptera</taxon>
        <taxon>Polyphaga</taxon>
        <taxon>Elateriformia</taxon>
        <taxon>Elateroidea</taxon>
        <taxon>Elateridae</taxon>
        <taxon>Agrypninae</taxon>
        <taxon>Pyrophorini</taxon>
        <taxon>Ignelater</taxon>
    </lineage>
</organism>
<dbReference type="GO" id="GO:0007220">
    <property type="term" value="P:Notch receptor processing"/>
    <property type="evidence" value="ECO:0007669"/>
    <property type="project" value="TreeGrafter"/>
</dbReference>
<comment type="caution">
    <text evidence="9">The sequence shown here is derived from an EMBL/GenBank/DDBJ whole genome shotgun (WGS) entry which is preliminary data.</text>
</comment>
<dbReference type="EMBL" id="VTPC01007600">
    <property type="protein sequence ID" value="KAF2893856.1"/>
    <property type="molecule type" value="Genomic_DNA"/>
</dbReference>
<reference evidence="9" key="1">
    <citation type="submission" date="2019-08" db="EMBL/GenBank/DDBJ databases">
        <title>The genome of the North American firefly Photinus pyralis.</title>
        <authorList>
            <consortium name="Photinus pyralis genome working group"/>
            <person name="Fallon T.R."/>
            <person name="Sander Lower S.E."/>
            <person name="Weng J.-K."/>
        </authorList>
    </citation>
    <scope>NUCLEOTIDE SEQUENCE</scope>
    <source>
        <strain evidence="9">TRF0915ILg1</strain>
        <tissue evidence="9">Whole body</tissue>
    </source>
</reference>
<feature type="transmembrane region" description="Helical" evidence="8">
    <location>
        <begin position="58"/>
        <end position="78"/>
    </location>
</feature>
<dbReference type="InterPro" id="IPR019379">
    <property type="entry name" value="Gamma_Secretase_Asp_P_PEN2"/>
</dbReference>
<name>A0A8K0CYE4_IGNLU</name>
<dbReference type="Proteomes" id="UP000801492">
    <property type="component" value="Unassembled WGS sequence"/>
</dbReference>
<dbReference type="Pfam" id="PF10251">
    <property type="entry name" value="PEN-2"/>
    <property type="match status" value="1"/>
</dbReference>
<evidence type="ECO:0000256" key="2">
    <source>
        <dbReference type="ARBA" id="ARBA00009607"/>
    </source>
</evidence>
<keyword evidence="10" id="KW-1185">Reference proteome</keyword>
<keyword evidence="5" id="KW-0914">Notch signaling pathway</keyword>
<dbReference type="AlphaFoldDB" id="A0A8K0CYE4"/>
<evidence type="ECO:0000256" key="8">
    <source>
        <dbReference type="SAM" id="Phobius"/>
    </source>
</evidence>
<dbReference type="OrthoDB" id="524898at2759"/>
<evidence type="ECO:0000313" key="9">
    <source>
        <dbReference type="EMBL" id="KAF2893856.1"/>
    </source>
</evidence>
<evidence type="ECO:0000256" key="7">
    <source>
        <dbReference type="ARBA" id="ARBA00023136"/>
    </source>
</evidence>
<sequence length="101" mass="12057">MDLTKMTNDRKLYLCRWYFRAGFALLPFLWAVNSIWFFNEAFRKPEYDEQKQIKKYVIFSGIGTIIWTVIIVTWVVIFQVNRAHWGEFADDISFIIPLGTP</sequence>
<comment type="similarity">
    <text evidence="2">Belongs to the PEN-2 family.</text>
</comment>
<keyword evidence="6 8" id="KW-1133">Transmembrane helix</keyword>
<proteinExistence type="inferred from homology"/>
<keyword evidence="7 8" id="KW-0472">Membrane</keyword>
<evidence type="ECO:0000313" key="10">
    <source>
        <dbReference type="Proteomes" id="UP000801492"/>
    </source>
</evidence>
<dbReference type="GO" id="GO:0070765">
    <property type="term" value="C:gamma-secretase complex"/>
    <property type="evidence" value="ECO:0007669"/>
    <property type="project" value="TreeGrafter"/>
</dbReference>
<evidence type="ECO:0000256" key="5">
    <source>
        <dbReference type="ARBA" id="ARBA00022976"/>
    </source>
</evidence>
<accession>A0A8K0CYE4</accession>
<comment type="subcellular location">
    <subcellularLocation>
        <location evidence="1">Membrane</location>
        <topology evidence="1">Multi-pass membrane protein</topology>
    </subcellularLocation>
</comment>
<evidence type="ECO:0000256" key="4">
    <source>
        <dbReference type="ARBA" id="ARBA00022692"/>
    </source>
</evidence>
<evidence type="ECO:0000256" key="3">
    <source>
        <dbReference type="ARBA" id="ARBA00018306"/>
    </source>
</evidence>
<dbReference type="GO" id="GO:0007219">
    <property type="term" value="P:Notch signaling pathway"/>
    <property type="evidence" value="ECO:0007669"/>
    <property type="project" value="UniProtKB-KW"/>
</dbReference>
<gene>
    <name evidence="9" type="ORF">ILUMI_12319</name>
</gene>